<proteinExistence type="predicted"/>
<reference evidence="2 3" key="1">
    <citation type="submission" date="2021-03" db="EMBL/GenBank/DDBJ databases">
        <title>Genomic Encyclopedia of Type Strains, Phase IV (KMG-IV): sequencing the most valuable type-strain genomes for metagenomic binning, comparative biology and taxonomic classification.</title>
        <authorList>
            <person name="Goeker M."/>
        </authorList>
    </citation>
    <scope>NUCLEOTIDE SEQUENCE [LARGE SCALE GENOMIC DNA]</scope>
    <source>
        <strain evidence="2 3">DSM 28650</strain>
    </source>
</reference>
<keyword evidence="1" id="KW-1133">Transmembrane helix</keyword>
<evidence type="ECO:0000256" key="1">
    <source>
        <dbReference type="SAM" id="Phobius"/>
    </source>
</evidence>
<keyword evidence="3" id="KW-1185">Reference proteome</keyword>
<accession>A0ABS4K4Z7</accession>
<dbReference type="RefSeq" id="WP_021282803.1">
    <property type="nucleotide sequence ID" value="NZ_JAGGLL010000014.1"/>
</dbReference>
<comment type="caution">
    <text evidence="2">The sequence shown here is derived from an EMBL/GenBank/DDBJ whole genome shotgun (WGS) entry which is preliminary data.</text>
</comment>
<dbReference type="Proteomes" id="UP001519308">
    <property type="component" value="Unassembled WGS sequence"/>
</dbReference>
<keyword evidence="1" id="KW-0472">Membrane</keyword>
<evidence type="ECO:0008006" key="4">
    <source>
        <dbReference type="Google" id="ProtNLM"/>
    </source>
</evidence>
<evidence type="ECO:0000313" key="2">
    <source>
        <dbReference type="EMBL" id="MBP2022201.1"/>
    </source>
</evidence>
<dbReference type="InterPro" id="IPR028994">
    <property type="entry name" value="Integrin_alpha_N"/>
</dbReference>
<sequence length="314" mass="35902">MSFKKFKLTKKYFYSFIILSLIVLMPVIAFQYLNRSSPAFITSIEDSKTIQDDLNGDGKKDILYVKKDDKNYYVQVNLNDGTSYGLNPSGAMPTLGDATDYWPMKVITLDASRNNIKEIFLQSSFHGKPIQHVFHWKDKKYEDIYCSNNNILGFVDSKNNKTPRIISANIFNGEISYNSFIFVKDELKKYSYTFPSNYMGIDVIASFVTLLQSFPNDSLALPSYFYHNISGSDLNLLYGAANNNTSYTFQDGVFKDLSWDSNGIPHEIKWTLNFKATSLSDNKIVKAITFDLILTKYPNSDGSYNYKITSLNLR</sequence>
<protein>
    <recommendedName>
        <fullName evidence="4">VCBS repeat-containing protein</fullName>
    </recommendedName>
</protein>
<gene>
    <name evidence="2" type="ORF">J2Z44_002002</name>
</gene>
<keyword evidence="1" id="KW-0812">Transmembrane</keyword>
<organism evidence="2 3">
    <name type="scientific">Clostridium punense</name>
    <dbReference type="NCBI Taxonomy" id="1054297"/>
    <lineage>
        <taxon>Bacteria</taxon>
        <taxon>Bacillati</taxon>
        <taxon>Bacillota</taxon>
        <taxon>Clostridia</taxon>
        <taxon>Eubacteriales</taxon>
        <taxon>Clostridiaceae</taxon>
        <taxon>Clostridium</taxon>
    </lineage>
</organism>
<name>A0ABS4K4Z7_9CLOT</name>
<evidence type="ECO:0000313" key="3">
    <source>
        <dbReference type="Proteomes" id="UP001519308"/>
    </source>
</evidence>
<feature type="transmembrane region" description="Helical" evidence="1">
    <location>
        <begin position="12"/>
        <end position="33"/>
    </location>
</feature>
<dbReference type="SUPFAM" id="SSF69318">
    <property type="entry name" value="Integrin alpha N-terminal domain"/>
    <property type="match status" value="1"/>
</dbReference>
<dbReference type="EMBL" id="JAGGLL010000014">
    <property type="protein sequence ID" value="MBP2022201.1"/>
    <property type="molecule type" value="Genomic_DNA"/>
</dbReference>